<dbReference type="RefSeq" id="WP_021659347.1">
    <property type="nucleotide sequence ID" value="NZ_FQVY01000001.1"/>
</dbReference>
<keyword evidence="5" id="KW-1185">Reference proteome</keyword>
<dbReference type="GO" id="GO:0016810">
    <property type="term" value="F:hydrolase activity, acting on carbon-nitrogen (but not peptide) bonds"/>
    <property type="evidence" value="ECO:0007669"/>
    <property type="project" value="InterPro"/>
</dbReference>
<dbReference type="SUPFAM" id="SSF51338">
    <property type="entry name" value="Composite domain of metallo-dependent hydrolases"/>
    <property type="match status" value="1"/>
</dbReference>
<proteinExistence type="predicted"/>
<evidence type="ECO:0000259" key="1">
    <source>
        <dbReference type="Pfam" id="PF01979"/>
    </source>
</evidence>
<dbReference type="Gene3D" id="3.20.20.140">
    <property type="entry name" value="Metal-dependent hydrolases"/>
    <property type="match status" value="1"/>
</dbReference>
<gene>
    <name evidence="2" type="ORF">GT747_02220</name>
    <name evidence="3" type="ORF">SAMN05444424_0240</name>
</gene>
<name>A0AAQ1MB69_9FIRM</name>
<sequence length="426" mass="45697">MKYAYTGGILLDGSEEMEPRTGLVVKTDGEKIAAIEPEGGDLAGYEMIDLAGQYLMPGLINMHVHLPANGKPKKKQQDNVKMVKLMTSNGLMKAVLRKMCEGYARTQLMSGVTTIRTMGGVLDCDSAIRDRIDAGEIVGPRILAANMAVSVPGGHMAGSLAYEAHSADEARDYVAKIAAEKPDIIKLMITGGVLDAKKKGEPGELKMPPEYVKAACDEAHRHGLKVAAHVESPEGVRVALENGVDTIEHGAKPDEAILALFKERGACQIATLSPALPYALFDRAVSGVSEMEQYNGAVVFEGIVECARACLKAGIPVGLGTDTGCPYITHYDMWREVNYFHKYCGVSNAFALSTATKKNAELAGLGDRLGTLEPGKCADMIVTAKNPLEDLTALREVAMVIARGKPIRAPKVKKMPQVEAELDKFI</sequence>
<dbReference type="PANTHER" id="PTHR43135">
    <property type="entry name" value="ALPHA-D-RIBOSE 1-METHYLPHOSPHONATE 5-TRIPHOSPHATE DIPHOSPHATASE"/>
    <property type="match status" value="1"/>
</dbReference>
<dbReference type="InterPro" id="IPR032466">
    <property type="entry name" value="Metal_Hydrolase"/>
</dbReference>
<dbReference type="InterPro" id="IPR011059">
    <property type="entry name" value="Metal-dep_hydrolase_composite"/>
</dbReference>
<evidence type="ECO:0000313" key="2">
    <source>
        <dbReference type="EMBL" id="MZL68592.1"/>
    </source>
</evidence>
<dbReference type="Gene3D" id="2.30.40.10">
    <property type="entry name" value="Urease, subunit C, domain 1"/>
    <property type="match status" value="1"/>
</dbReference>
<dbReference type="Pfam" id="PF01979">
    <property type="entry name" value="Amidohydro_1"/>
    <property type="match status" value="1"/>
</dbReference>
<evidence type="ECO:0000313" key="3">
    <source>
        <dbReference type="EMBL" id="SHF66169.1"/>
    </source>
</evidence>
<dbReference type="InterPro" id="IPR006680">
    <property type="entry name" value="Amidohydro-rel"/>
</dbReference>
<dbReference type="Proteomes" id="UP000474718">
    <property type="component" value="Unassembled WGS sequence"/>
</dbReference>
<feature type="domain" description="Amidohydrolase-related" evidence="1">
    <location>
        <begin position="54"/>
        <end position="406"/>
    </location>
</feature>
<evidence type="ECO:0000313" key="4">
    <source>
        <dbReference type="Proteomes" id="UP000184089"/>
    </source>
</evidence>
<protein>
    <submittedName>
        <fullName evidence="2">Amidohydrolase family protein</fullName>
    </submittedName>
    <submittedName>
        <fullName evidence="3">Imidazolonepropionase</fullName>
    </submittedName>
</protein>
<dbReference type="PANTHER" id="PTHR43135:SF3">
    <property type="entry name" value="ALPHA-D-RIBOSE 1-METHYLPHOSPHONATE 5-TRIPHOSPHATE DIPHOSPHATASE"/>
    <property type="match status" value="1"/>
</dbReference>
<dbReference type="Proteomes" id="UP000184089">
    <property type="component" value="Unassembled WGS sequence"/>
</dbReference>
<dbReference type="SUPFAM" id="SSF51556">
    <property type="entry name" value="Metallo-dependent hydrolases"/>
    <property type="match status" value="1"/>
</dbReference>
<dbReference type="CDD" id="cd01299">
    <property type="entry name" value="Met_dep_hydrolase_A"/>
    <property type="match status" value="1"/>
</dbReference>
<dbReference type="EMBL" id="WWVX01000001">
    <property type="protein sequence ID" value="MZL68592.1"/>
    <property type="molecule type" value="Genomic_DNA"/>
</dbReference>
<dbReference type="AlphaFoldDB" id="A0AAQ1MB69"/>
<reference evidence="2 5" key="3">
    <citation type="journal article" date="2019" name="Nat. Med.">
        <title>A library of human gut bacterial isolates paired with longitudinal multiomics data enables mechanistic microbiome research.</title>
        <authorList>
            <person name="Poyet M."/>
            <person name="Groussin M."/>
            <person name="Gibbons S.M."/>
            <person name="Avila-Pacheco J."/>
            <person name="Jiang X."/>
            <person name="Kearney S.M."/>
            <person name="Perrotta A.R."/>
            <person name="Berdy B."/>
            <person name="Zhao S."/>
            <person name="Lieberman T.D."/>
            <person name="Swanson P.K."/>
            <person name="Smith M."/>
            <person name="Roesemann S."/>
            <person name="Alexander J.E."/>
            <person name="Rich S.A."/>
            <person name="Livny J."/>
            <person name="Vlamakis H."/>
            <person name="Clish C."/>
            <person name="Bullock K."/>
            <person name="Deik A."/>
            <person name="Scott J."/>
            <person name="Pierce K.A."/>
            <person name="Xavier R.J."/>
            <person name="Alm E.J."/>
        </authorList>
    </citation>
    <scope>NUCLEOTIDE SEQUENCE [LARGE SCALE GENOMIC DNA]</scope>
    <source>
        <strain evidence="2 5">BIOML-A2</strain>
    </source>
</reference>
<accession>A0AAQ1MB69</accession>
<comment type="caution">
    <text evidence="3">The sequence shown here is derived from an EMBL/GenBank/DDBJ whole genome shotgun (WGS) entry which is preliminary data.</text>
</comment>
<dbReference type="InterPro" id="IPR057744">
    <property type="entry name" value="OTAase-like"/>
</dbReference>
<dbReference type="EMBL" id="FQVY01000001">
    <property type="protein sequence ID" value="SHF66169.1"/>
    <property type="molecule type" value="Genomic_DNA"/>
</dbReference>
<reference evidence="4" key="1">
    <citation type="submission" date="2016-11" db="EMBL/GenBank/DDBJ databases">
        <authorList>
            <person name="Jaros S."/>
            <person name="Januszkiewicz K."/>
            <person name="Wedrychowicz H."/>
        </authorList>
    </citation>
    <scope>NUCLEOTIDE SEQUENCE [LARGE SCALE GENOMIC DNA]</scope>
    <source>
        <strain evidence="4">DSM 4029</strain>
    </source>
</reference>
<organism evidence="3 4">
    <name type="scientific">Bittarella massiliensis</name>
    <name type="common">ex Durand et al. 2017</name>
    <dbReference type="NCBI Taxonomy" id="1720313"/>
    <lineage>
        <taxon>Bacteria</taxon>
        <taxon>Bacillati</taxon>
        <taxon>Bacillota</taxon>
        <taxon>Clostridia</taxon>
        <taxon>Eubacteriales</taxon>
        <taxon>Oscillospiraceae</taxon>
        <taxon>Bittarella (ex Durand et al. 2017)</taxon>
    </lineage>
</organism>
<dbReference type="InterPro" id="IPR051781">
    <property type="entry name" value="Metallo-dep_Hydrolase"/>
</dbReference>
<evidence type="ECO:0000313" key="5">
    <source>
        <dbReference type="Proteomes" id="UP000474718"/>
    </source>
</evidence>
<reference evidence="3" key="2">
    <citation type="submission" date="2016-11" db="EMBL/GenBank/DDBJ databases">
        <authorList>
            <person name="Varghese N."/>
            <person name="Submissions S."/>
        </authorList>
    </citation>
    <scope>NUCLEOTIDE SEQUENCE</scope>
    <source>
        <strain evidence="3">DSM 4029</strain>
    </source>
</reference>